<sequence length="24" mass="2638">MLCSPSKPWLFLEIETDGGITGWG</sequence>
<organism evidence="1">
    <name type="scientific">marine metagenome</name>
    <dbReference type="NCBI Taxonomy" id="408172"/>
    <lineage>
        <taxon>unclassified sequences</taxon>
        <taxon>metagenomes</taxon>
        <taxon>ecological metagenomes</taxon>
    </lineage>
</organism>
<reference evidence="1" key="1">
    <citation type="submission" date="2018-05" db="EMBL/GenBank/DDBJ databases">
        <authorList>
            <person name="Lanie J.A."/>
            <person name="Ng W.-L."/>
            <person name="Kazmierczak K.M."/>
            <person name="Andrzejewski T.M."/>
            <person name="Davidsen T.M."/>
            <person name="Wayne K.J."/>
            <person name="Tettelin H."/>
            <person name="Glass J.I."/>
            <person name="Rusch D."/>
            <person name="Podicherti R."/>
            <person name="Tsui H.-C.T."/>
            <person name="Winkler M.E."/>
        </authorList>
    </citation>
    <scope>NUCLEOTIDE SEQUENCE</scope>
</reference>
<dbReference type="EMBL" id="UINC01170475">
    <property type="protein sequence ID" value="SVD74532.1"/>
    <property type="molecule type" value="Genomic_DNA"/>
</dbReference>
<accession>A0A382XTT0</accession>
<name>A0A382XTT0_9ZZZZ</name>
<dbReference type="AlphaFoldDB" id="A0A382XTT0"/>
<protein>
    <recommendedName>
        <fullName evidence="2">Mandelate racemase/muconate lactonizing enzyme N-terminal domain-containing protein</fullName>
    </recommendedName>
</protein>
<evidence type="ECO:0008006" key="2">
    <source>
        <dbReference type="Google" id="ProtNLM"/>
    </source>
</evidence>
<gene>
    <name evidence="1" type="ORF">METZ01_LOCUS427386</name>
</gene>
<feature type="non-terminal residue" evidence="1">
    <location>
        <position position="24"/>
    </location>
</feature>
<evidence type="ECO:0000313" key="1">
    <source>
        <dbReference type="EMBL" id="SVD74532.1"/>
    </source>
</evidence>
<proteinExistence type="predicted"/>